<feature type="region of interest" description="Disordered" evidence="1">
    <location>
        <begin position="1"/>
        <end position="106"/>
    </location>
</feature>
<sequence length="106" mass="11043">MAESSEPGRLASADGGGSLEEEDDEEREPLLPRIAWAQPPKGAPGSAVRLVEAAGEEGVASPREAGDEELLLQSWDAPSRPSRSVSSRSSPSGRTRNAGATRPLPP</sequence>
<organism evidence="2 3">
    <name type="scientific">Ursus americanus</name>
    <name type="common">American black bear</name>
    <name type="synonym">Euarctos americanus</name>
    <dbReference type="NCBI Taxonomy" id="9643"/>
    <lineage>
        <taxon>Eukaryota</taxon>
        <taxon>Metazoa</taxon>
        <taxon>Chordata</taxon>
        <taxon>Craniata</taxon>
        <taxon>Vertebrata</taxon>
        <taxon>Euteleostomi</taxon>
        <taxon>Mammalia</taxon>
        <taxon>Eutheria</taxon>
        <taxon>Laurasiatheria</taxon>
        <taxon>Carnivora</taxon>
        <taxon>Caniformia</taxon>
        <taxon>Ursidae</taxon>
        <taxon>Ursus</taxon>
    </lineage>
</organism>
<dbReference type="Proteomes" id="UP000291022">
    <property type="component" value="Unassembled WGS sequence"/>
</dbReference>
<reference evidence="3" key="1">
    <citation type="submission" date="2016-06" db="EMBL/GenBank/DDBJ databases">
        <title>De novo assembly and RNA-Seq shows season-dependent expression and editing in black bear kidneys.</title>
        <authorList>
            <person name="Korstanje R."/>
            <person name="Srivastava A."/>
            <person name="Sarsani V.K."/>
            <person name="Sheehan S.M."/>
            <person name="Seger R.L."/>
            <person name="Barter M.E."/>
            <person name="Lindqvist C."/>
            <person name="Brody L.C."/>
            <person name="Mullikin J.C."/>
        </authorList>
    </citation>
    <scope>NUCLEOTIDE SEQUENCE [LARGE SCALE GENOMIC DNA]</scope>
</reference>
<reference evidence="2" key="3">
    <citation type="submission" date="2025-09" db="UniProtKB">
        <authorList>
            <consortium name="Ensembl"/>
        </authorList>
    </citation>
    <scope>IDENTIFICATION</scope>
</reference>
<evidence type="ECO:0000256" key="1">
    <source>
        <dbReference type="SAM" id="MobiDB-lite"/>
    </source>
</evidence>
<evidence type="ECO:0000313" key="2">
    <source>
        <dbReference type="Ensembl" id="ENSUAMP00000002173.1"/>
    </source>
</evidence>
<dbReference type="AlphaFoldDB" id="A0A452QC42"/>
<name>A0A452QC42_URSAM</name>
<accession>A0A452QC42</accession>
<dbReference type="Ensembl" id="ENSUAMT00000002478.1">
    <property type="protein sequence ID" value="ENSUAMP00000002173.1"/>
    <property type="gene ID" value="ENSUAMG00000002011.1"/>
</dbReference>
<protein>
    <submittedName>
        <fullName evidence="2">Uncharacterized protein</fullName>
    </submittedName>
</protein>
<feature type="compositionally biased region" description="Low complexity" evidence="1">
    <location>
        <begin position="78"/>
        <end position="92"/>
    </location>
</feature>
<proteinExistence type="predicted"/>
<reference evidence="2" key="2">
    <citation type="submission" date="2025-08" db="UniProtKB">
        <authorList>
            <consortium name="Ensembl"/>
        </authorList>
    </citation>
    <scope>IDENTIFICATION</scope>
</reference>
<keyword evidence="3" id="KW-1185">Reference proteome</keyword>
<dbReference type="STRING" id="9643.ENSUAMP00000002173"/>
<evidence type="ECO:0000313" key="3">
    <source>
        <dbReference type="Proteomes" id="UP000291022"/>
    </source>
</evidence>